<accession>A0A150QP42</accession>
<organism evidence="2 3">
    <name type="scientific">Sorangium cellulosum</name>
    <name type="common">Polyangium cellulosum</name>
    <dbReference type="NCBI Taxonomy" id="56"/>
    <lineage>
        <taxon>Bacteria</taxon>
        <taxon>Pseudomonadati</taxon>
        <taxon>Myxococcota</taxon>
        <taxon>Polyangia</taxon>
        <taxon>Polyangiales</taxon>
        <taxon>Polyangiaceae</taxon>
        <taxon>Sorangium</taxon>
    </lineage>
</organism>
<feature type="compositionally biased region" description="Basic and acidic residues" evidence="1">
    <location>
        <begin position="58"/>
        <end position="71"/>
    </location>
</feature>
<comment type="caution">
    <text evidence="2">The sequence shown here is derived from an EMBL/GenBank/DDBJ whole genome shotgun (WGS) entry which is preliminary data.</text>
</comment>
<reference evidence="2 3" key="1">
    <citation type="submission" date="2014-02" db="EMBL/GenBank/DDBJ databases">
        <title>The small core and large imbalanced accessory genome model reveals a collaborative survival strategy of Sorangium cellulosum strains in nature.</title>
        <authorList>
            <person name="Han K."/>
            <person name="Peng R."/>
            <person name="Blom J."/>
            <person name="Li Y.-Z."/>
        </authorList>
    </citation>
    <scope>NUCLEOTIDE SEQUENCE [LARGE SCALE GENOMIC DNA]</scope>
    <source>
        <strain evidence="2 3">So0008-312</strain>
    </source>
</reference>
<feature type="region of interest" description="Disordered" evidence="1">
    <location>
        <begin position="1"/>
        <end position="167"/>
    </location>
</feature>
<feature type="compositionally biased region" description="Low complexity" evidence="1">
    <location>
        <begin position="38"/>
        <end position="52"/>
    </location>
</feature>
<dbReference type="Proteomes" id="UP000075260">
    <property type="component" value="Unassembled WGS sequence"/>
</dbReference>
<evidence type="ECO:0000256" key="1">
    <source>
        <dbReference type="SAM" id="MobiDB-lite"/>
    </source>
</evidence>
<protein>
    <submittedName>
        <fullName evidence="2">Uncharacterized protein</fullName>
    </submittedName>
</protein>
<proteinExistence type="predicted"/>
<evidence type="ECO:0000313" key="3">
    <source>
        <dbReference type="Proteomes" id="UP000075260"/>
    </source>
</evidence>
<evidence type="ECO:0000313" key="2">
    <source>
        <dbReference type="EMBL" id="KYF69775.1"/>
    </source>
</evidence>
<sequence>MQQKPSAPSPGGREPHAATVVQQKPSAPSPERLPPHPATAVTPHAATVAQQATKKRSNKEIREKKQNDAARRQARVVAYTGDPKRGQTALENIRDARQRDVPIPNTHLHAGGKRGGGGEGVRGKRATGHQDLLSARLEQTETAPTNRGGVPPVRGRATAATSPGPTLFDLRRTAVNIANNAGGTKEERRETFVNWLREQLPKKNPETIRGWASKDLP</sequence>
<gene>
    <name evidence="2" type="ORF">BE15_10165</name>
</gene>
<dbReference type="EMBL" id="JEMA01000449">
    <property type="protein sequence ID" value="KYF69775.1"/>
    <property type="molecule type" value="Genomic_DNA"/>
</dbReference>
<name>A0A150QP42_SORCE</name>
<dbReference type="AlphaFoldDB" id="A0A150QP42"/>
<feature type="compositionally biased region" description="Pro residues" evidence="1">
    <location>
        <begin position="27"/>
        <end position="37"/>
    </location>
</feature>